<accession>A0ABP7CEV8</accession>
<gene>
    <name evidence="2" type="ORF">GCM10022399_01080</name>
</gene>
<dbReference type="PANTHER" id="PTHR33164">
    <property type="entry name" value="TRANSCRIPTIONAL REGULATOR, MARR FAMILY"/>
    <property type="match status" value="1"/>
</dbReference>
<dbReference type="InterPro" id="IPR036390">
    <property type="entry name" value="WH_DNA-bd_sf"/>
</dbReference>
<reference evidence="3" key="1">
    <citation type="journal article" date="2019" name="Int. J. Syst. Evol. Microbiol.">
        <title>The Global Catalogue of Microorganisms (GCM) 10K type strain sequencing project: providing services to taxonomists for standard genome sequencing and annotation.</title>
        <authorList>
            <consortium name="The Broad Institute Genomics Platform"/>
            <consortium name="The Broad Institute Genome Sequencing Center for Infectious Disease"/>
            <person name="Wu L."/>
            <person name="Ma J."/>
        </authorList>
    </citation>
    <scope>NUCLEOTIDE SEQUENCE [LARGE SCALE GENOMIC DNA]</scope>
    <source>
        <strain evidence="3">JCM 17125</strain>
    </source>
</reference>
<sequence length="157" mass="17203">MSDAARDTATAALRELILAGERYRIAVANHLGLTVNESRAISHLLARGPLGQTDLATALGLTTSSTTTLVDRLERLEMVVRVPDPHDRRRSTVEIPESGRRRLSEVRDWMPHAFDELGATDLPGVARLLETIAGSLLTVTSDIEASRPPAPGRRRRH</sequence>
<keyword evidence="3" id="KW-1185">Reference proteome</keyword>
<evidence type="ECO:0000259" key="1">
    <source>
        <dbReference type="PROSITE" id="PS50995"/>
    </source>
</evidence>
<dbReference type="RefSeq" id="WP_344939999.1">
    <property type="nucleotide sequence ID" value="NZ_BAABDC010000001.1"/>
</dbReference>
<dbReference type="Proteomes" id="UP001501468">
    <property type="component" value="Unassembled WGS sequence"/>
</dbReference>
<evidence type="ECO:0000313" key="2">
    <source>
        <dbReference type="EMBL" id="GAA3689169.1"/>
    </source>
</evidence>
<dbReference type="InterPro" id="IPR000835">
    <property type="entry name" value="HTH_MarR-typ"/>
</dbReference>
<name>A0ABP7CEV8_9MICO</name>
<feature type="domain" description="HTH marR-type" evidence="1">
    <location>
        <begin position="1"/>
        <end position="134"/>
    </location>
</feature>
<dbReference type="SMART" id="SM00347">
    <property type="entry name" value="HTH_MARR"/>
    <property type="match status" value="1"/>
</dbReference>
<comment type="caution">
    <text evidence="2">The sequence shown here is derived from an EMBL/GenBank/DDBJ whole genome shotgun (WGS) entry which is preliminary data.</text>
</comment>
<dbReference type="InterPro" id="IPR039422">
    <property type="entry name" value="MarR/SlyA-like"/>
</dbReference>
<dbReference type="EMBL" id="BAABDC010000001">
    <property type="protein sequence ID" value="GAA3689169.1"/>
    <property type="molecule type" value="Genomic_DNA"/>
</dbReference>
<dbReference type="PROSITE" id="PS50995">
    <property type="entry name" value="HTH_MARR_2"/>
    <property type="match status" value="1"/>
</dbReference>
<dbReference type="PANTHER" id="PTHR33164:SF43">
    <property type="entry name" value="HTH-TYPE TRANSCRIPTIONAL REPRESSOR YETL"/>
    <property type="match status" value="1"/>
</dbReference>
<evidence type="ECO:0000313" key="3">
    <source>
        <dbReference type="Proteomes" id="UP001501468"/>
    </source>
</evidence>
<dbReference type="SUPFAM" id="SSF46785">
    <property type="entry name" value="Winged helix' DNA-binding domain"/>
    <property type="match status" value="1"/>
</dbReference>
<dbReference type="Pfam" id="PF12802">
    <property type="entry name" value="MarR_2"/>
    <property type="match status" value="1"/>
</dbReference>
<organism evidence="2 3">
    <name type="scientific">Terrabacter ginsenosidimutans</name>
    <dbReference type="NCBI Taxonomy" id="490575"/>
    <lineage>
        <taxon>Bacteria</taxon>
        <taxon>Bacillati</taxon>
        <taxon>Actinomycetota</taxon>
        <taxon>Actinomycetes</taxon>
        <taxon>Micrococcales</taxon>
        <taxon>Intrasporangiaceae</taxon>
        <taxon>Terrabacter</taxon>
    </lineage>
</organism>
<dbReference type="InterPro" id="IPR036388">
    <property type="entry name" value="WH-like_DNA-bd_sf"/>
</dbReference>
<proteinExistence type="predicted"/>
<protein>
    <recommendedName>
        <fullName evidence="1">HTH marR-type domain-containing protein</fullName>
    </recommendedName>
</protein>
<dbReference type="Gene3D" id="1.10.10.10">
    <property type="entry name" value="Winged helix-like DNA-binding domain superfamily/Winged helix DNA-binding domain"/>
    <property type="match status" value="1"/>
</dbReference>